<dbReference type="GO" id="GO:0005198">
    <property type="term" value="F:structural molecule activity"/>
    <property type="evidence" value="ECO:0007669"/>
    <property type="project" value="InterPro"/>
</dbReference>
<name>A0A1K1NBJ0_SELRU</name>
<reference evidence="3" key="1">
    <citation type="submission" date="2016-11" db="EMBL/GenBank/DDBJ databases">
        <authorList>
            <person name="Varghese N."/>
            <person name="Submissions S."/>
        </authorList>
    </citation>
    <scope>NUCLEOTIDE SEQUENCE [LARGE SCALE GENOMIC DNA]</scope>
    <source>
        <strain evidence="3">C3</strain>
    </source>
</reference>
<keyword evidence="2" id="KW-0966">Cell projection</keyword>
<dbReference type="AlphaFoldDB" id="A0A1K1NBJ0"/>
<dbReference type="NCBIfam" id="TIGR02550">
    <property type="entry name" value="flagell_flgL"/>
    <property type="match status" value="1"/>
</dbReference>
<gene>
    <name evidence="2" type="ORF">SAMN02910323_1264</name>
</gene>
<organism evidence="2 3">
    <name type="scientific">Selenomonas ruminantium</name>
    <dbReference type="NCBI Taxonomy" id="971"/>
    <lineage>
        <taxon>Bacteria</taxon>
        <taxon>Bacillati</taxon>
        <taxon>Bacillota</taxon>
        <taxon>Negativicutes</taxon>
        <taxon>Selenomonadales</taxon>
        <taxon>Selenomonadaceae</taxon>
        <taxon>Selenomonas</taxon>
    </lineage>
</organism>
<protein>
    <submittedName>
        <fullName evidence="2">Flagellar hook-associated protein 3 FlgL</fullName>
    </submittedName>
</protein>
<dbReference type="GO" id="GO:0071973">
    <property type="term" value="P:bacterial-type flagellum-dependent cell motility"/>
    <property type="evidence" value="ECO:0007669"/>
    <property type="project" value="InterPro"/>
</dbReference>
<feature type="domain" description="Flagellin N-terminal" evidence="1">
    <location>
        <begin position="8"/>
        <end position="132"/>
    </location>
</feature>
<accession>A0A1K1NBJ0</accession>
<dbReference type="Proteomes" id="UP000182958">
    <property type="component" value="Unassembled WGS sequence"/>
</dbReference>
<dbReference type="EMBL" id="FPJA01000005">
    <property type="protein sequence ID" value="SFW31742.1"/>
    <property type="molecule type" value="Genomic_DNA"/>
</dbReference>
<evidence type="ECO:0000259" key="1">
    <source>
        <dbReference type="Pfam" id="PF00669"/>
    </source>
</evidence>
<dbReference type="Gene3D" id="1.20.1330.10">
    <property type="entry name" value="f41 fragment of flagellin, N-terminal domain"/>
    <property type="match status" value="1"/>
</dbReference>
<dbReference type="InterPro" id="IPR013384">
    <property type="entry name" value="Flagell_FlgL"/>
</dbReference>
<dbReference type="InterPro" id="IPR001029">
    <property type="entry name" value="Flagellin_N"/>
</dbReference>
<dbReference type="PANTHER" id="PTHR42792">
    <property type="entry name" value="FLAGELLIN"/>
    <property type="match status" value="1"/>
</dbReference>
<dbReference type="PANTHER" id="PTHR42792:SF1">
    <property type="entry name" value="FLAGELLAR HOOK-ASSOCIATED PROTEIN 3"/>
    <property type="match status" value="1"/>
</dbReference>
<keyword evidence="2" id="KW-0969">Cilium</keyword>
<dbReference type="Pfam" id="PF00669">
    <property type="entry name" value="Flagellin_N"/>
    <property type="match status" value="1"/>
</dbReference>
<keyword evidence="2" id="KW-0282">Flagellum</keyword>
<proteinExistence type="predicted"/>
<dbReference type="InterPro" id="IPR001492">
    <property type="entry name" value="Flagellin"/>
</dbReference>
<dbReference type="RefSeq" id="WP_072305937.1">
    <property type="nucleotide sequence ID" value="NZ_FPJA01000005.1"/>
</dbReference>
<sequence length="441" mass="48350">MSIRVSSNQMVYGYQKQLNDANTRQTSLLEQGDGSKLHRPSDDPVGYSKFMRYDTGLEENNQYTSNVSTAISWMRTSDSALVNMTAIQTTFKEKTIAAANDTNNTVDMAAIGKEMMAEIQELVSLGNTMQGDRYVFGGQQDLKQPFTMSEEKVKRGSAKTLDSNQQAFFATEYDSGKTGSLRQMLRLKDDAGTEYYLNTQSGKLYTADFVENGYKDVMVKEGRTSVKSGDEAGEATPFKVSDYFKNTGELKDPKTEAGTSITVSIGGTDTKLTFETVEQQIVKYTGDNKGISMVKKNGTTEPTADTVNVTGPQIFGSDIFDDPASGNAYSGTAMLNEMLTVHNKVVSDDHKWLVTDGQTVSDEAHAVTVETETTLGSRQQLYTSVKTMLTTQNETITSDITDVSSTDVAQLAVKLMQEQTIYNMSLSLGGRILPQSLADYL</sequence>
<dbReference type="GO" id="GO:0009424">
    <property type="term" value="C:bacterial-type flagellum hook"/>
    <property type="evidence" value="ECO:0007669"/>
    <property type="project" value="InterPro"/>
</dbReference>
<evidence type="ECO:0000313" key="3">
    <source>
        <dbReference type="Proteomes" id="UP000182958"/>
    </source>
</evidence>
<dbReference type="SUPFAM" id="SSF64518">
    <property type="entry name" value="Phase 1 flagellin"/>
    <property type="match status" value="1"/>
</dbReference>
<evidence type="ECO:0000313" key="2">
    <source>
        <dbReference type="EMBL" id="SFW31742.1"/>
    </source>
</evidence>
<keyword evidence="3" id="KW-1185">Reference proteome</keyword>